<accession>A0A8T2P7X2</accession>
<reference evidence="2" key="1">
    <citation type="thesis" date="2021" institute="BYU ScholarsArchive" country="Provo, UT, USA">
        <title>Applications of and Algorithms for Genome Assembly and Genomic Analyses with an Emphasis on Marine Teleosts.</title>
        <authorList>
            <person name="Pickett B.D."/>
        </authorList>
    </citation>
    <scope>NUCLEOTIDE SEQUENCE</scope>
    <source>
        <strain evidence="2">HI-2016</strain>
    </source>
</reference>
<dbReference type="InterPro" id="IPR013783">
    <property type="entry name" value="Ig-like_fold"/>
</dbReference>
<dbReference type="SUPFAM" id="SSF48726">
    <property type="entry name" value="Immunoglobulin"/>
    <property type="match status" value="1"/>
</dbReference>
<comment type="caution">
    <text evidence="2">The sequence shown here is derived from an EMBL/GenBank/DDBJ whole genome shotgun (WGS) entry which is preliminary data.</text>
</comment>
<organism evidence="2 3">
    <name type="scientific">Albula glossodonta</name>
    <name type="common">roundjaw bonefish</name>
    <dbReference type="NCBI Taxonomy" id="121402"/>
    <lineage>
        <taxon>Eukaryota</taxon>
        <taxon>Metazoa</taxon>
        <taxon>Chordata</taxon>
        <taxon>Craniata</taxon>
        <taxon>Vertebrata</taxon>
        <taxon>Euteleostomi</taxon>
        <taxon>Actinopterygii</taxon>
        <taxon>Neopterygii</taxon>
        <taxon>Teleostei</taxon>
        <taxon>Albuliformes</taxon>
        <taxon>Albulidae</taxon>
        <taxon>Albula</taxon>
    </lineage>
</organism>
<dbReference type="InterPro" id="IPR036179">
    <property type="entry name" value="Ig-like_dom_sf"/>
</dbReference>
<gene>
    <name evidence="2" type="ORF">JZ751_029001</name>
</gene>
<protein>
    <recommendedName>
        <fullName evidence="1">Immunoglobulin domain-containing protein</fullName>
    </recommendedName>
</protein>
<name>A0A8T2P7X2_9TELE</name>
<evidence type="ECO:0000259" key="1">
    <source>
        <dbReference type="SMART" id="SM00409"/>
    </source>
</evidence>
<evidence type="ECO:0000313" key="3">
    <source>
        <dbReference type="Proteomes" id="UP000824540"/>
    </source>
</evidence>
<dbReference type="Gene3D" id="2.60.40.10">
    <property type="entry name" value="Immunoglobulins"/>
    <property type="match status" value="1"/>
</dbReference>
<dbReference type="InterPro" id="IPR003599">
    <property type="entry name" value="Ig_sub"/>
</dbReference>
<dbReference type="AlphaFoldDB" id="A0A8T2P7X2"/>
<sequence>MCYQLHGSLYLQGQAAEMGVCLRCPLLSQNRVRTSTCSGPEWFLTALLFCFSVLPSSGTDRDDGVVVIVKFPRLTLQKQEGDTLKVNCTVTYNQQKCGHVNAHWCKLQSEGTCVEFNKSSKYFITISETKDKRNNAVRNRVVAMEIKNLTGRDNGTFQCNGECKASGESSRGNFMHLSVQKADRRGKLSHSSGIHRVDSVPTRLCYLSLMLLMSHML</sequence>
<dbReference type="OrthoDB" id="8897337at2759"/>
<keyword evidence="3" id="KW-1185">Reference proteome</keyword>
<proteinExistence type="predicted"/>
<dbReference type="InterPro" id="IPR013106">
    <property type="entry name" value="Ig_V-set"/>
</dbReference>
<evidence type="ECO:0000313" key="2">
    <source>
        <dbReference type="EMBL" id="KAG9348684.1"/>
    </source>
</evidence>
<dbReference type="EMBL" id="JAFBMS010000010">
    <property type="protein sequence ID" value="KAG9348684.1"/>
    <property type="molecule type" value="Genomic_DNA"/>
</dbReference>
<dbReference type="Proteomes" id="UP000824540">
    <property type="component" value="Unassembled WGS sequence"/>
</dbReference>
<dbReference type="Pfam" id="PF07686">
    <property type="entry name" value="V-set"/>
    <property type="match status" value="1"/>
</dbReference>
<feature type="domain" description="Immunoglobulin" evidence="1">
    <location>
        <begin position="73"/>
        <end position="180"/>
    </location>
</feature>
<dbReference type="SMART" id="SM00409">
    <property type="entry name" value="IG"/>
    <property type="match status" value="1"/>
</dbReference>